<dbReference type="GO" id="GO:0005576">
    <property type="term" value="C:extracellular region"/>
    <property type="evidence" value="ECO:0007669"/>
    <property type="project" value="UniProtKB-SubCell"/>
</dbReference>
<dbReference type="eggNOG" id="KOG1559">
    <property type="taxonomic scope" value="Eukaryota"/>
</dbReference>
<dbReference type="Proteomes" id="UP000008743">
    <property type="component" value="Unassembled WGS sequence"/>
</dbReference>
<evidence type="ECO:0000256" key="3">
    <source>
        <dbReference type="ARBA" id="ARBA00012886"/>
    </source>
</evidence>
<dbReference type="InterPro" id="IPR029062">
    <property type="entry name" value="Class_I_gatase-like"/>
</dbReference>
<evidence type="ECO:0000313" key="10">
    <source>
        <dbReference type="Proteomes" id="UP000008743"/>
    </source>
</evidence>
<dbReference type="Pfam" id="PF07722">
    <property type="entry name" value="Peptidase_C26"/>
    <property type="match status" value="1"/>
</dbReference>
<comment type="similarity">
    <text evidence="2">Belongs to the peptidase C26 family.</text>
</comment>
<dbReference type="EC" id="3.4.19.9" evidence="3 8"/>
<dbReference type="InterPro" id="IPR015527">
    <property type="entry name" value="Pept_C26_g-glut_hydrolase"/>
</dbReference>
<comment type="subcellular location">
    <subcellularLocation>
        <location evidence="1">Secreted</location>
        <location evidence="1">Extracellular space</location>
    </subcellularLocation>
</comment>
<name>A0A0D2VML9_CAPO3</name>
<dbReference type="EMBL" id="KE346362">
    <property type="protein sequence ID" value="KJE91422.1"/>
    <property type="molecule type" value="Genomic_DNA"/>
</dbReference>
<organism evidence="9 10">
    <name type="scientific">Capsaspora owczarzaki (strain ATCC 30864)</name>
    <dbReference type="NCBI Taxonomy" id="595528"/>
    <lineage>
        <taxon>Eukaryota</taxon>
        <taxon>Filasterea</taxon>
        <taxon>Capsaspora</taxon>
    </lineage>
</organism>
<dbReference type="GO" id="GO:0046900">
    <property type="term" value="P:tetrahydrofolylpolyglutamate metabolic process"/>
    <property type="evidence" value="ECO:0007669"/>
    <property type="project" value="TreeGrafter"/>
</dbReference>
<dbReference type="PANTHER" id="PTHR11315:SF0">
    <property type="entry name" value="FOLATE GAMMA-GLUTAMYL HYDROLASE"/>
    <property type="match status" value="1"/>
</dbReference>
<dbReference type="InterPro" id="IPR011697">
    <property type="entry name" value="Peptidase_C26"/>
</dbReference>
<dbReference type="GO" id="GO:0005773">
    <property type="term" value="C:vacuole"/>
    <property type="evidence" value="ECO:0007669"/>
    <property type="project" value="TreeGrafter"/>
</dbReference>
<dbReference type="OrthoDB" id="64220at2759"/>
<evidence type="ECO:0000256" key="8">
    <source>
        <dbReference type="PROSITE-ProRule" id="PRU00607"/>
    </source>
</evidence>
<protein>
    <recommendedName>
        <fullName evidence="3 8">folate gamma-glutamyl hydrolase</fullName>
        <ecNumber evidence="3 8">3.4.19.9</ecNumber>
    </recommendedName>
</protein>
<proteinExistence type="inferred from homology"/>
<dbReference type="PANTHER" id="PTHR11315">
    <property type="entry name" value="PROTEASE FAMILY C26 GAMMA-GLUTAMYL HYDROLASE"/>
    <property type="match status" value="1"/>
</dbReference>
<dbReference type="AlphaFoldDB" id="A0A0D2VML9"/>
<feature type="active site" evidence="8">
    <location>
        <position position="240"/>
    </location>
</feature>
<evidence type="ECO:0000313" key="9">
    <source>
        <dbReference type="EMBL" id="KJE91422.1"/>
    </source>
</evidence>
<evidence type="ECO:0000256" key="1">
    <source>
        <dbReference type="ARBA" id="ARBA00004239"/>
    </source>
</evidence>
<keyword evidence="5" id="KW-0732">Signal</keyword>
<evidence type="ECO:0000256" key="6">
    <source>
        <dbReference type="ARBA" id="ARBA00022801"/>
    </source>
</evidence>
<dbReference type="PROSITE" id="PS51273">
    <property type="entry name" value="GATASE_TYPE_1"/>
    <property type="match status" value="1"/>
</dbReference>
<dbReference type="STRING" id="595528.A0A0D2VML9"/>
<evidence type="ECO:0000256" key="2">
    <source>
        <dbReference type="ARBA" id="ARBA00011083"/>
    </source>
</evidence>
<dbReference type="OMA" id="IHYHQWC"/>
<reference evidence="10" key="1">
    <citation type="submission" date="2011-02" db="EMBL/GenBank/DDBJ databases">
        <title>The Genome Sequence of Capsaspora owczarzaki ATCC 30864.</title>
        <authorList>
            <person name="Russ C."/>
            <person name="Cuomo C."/>
            <person name="Burger G."/>
            <person name="Gray M.W."/>
            <person name="Holland P.W.H."/>
            <person name="King N."/>
            <person name="Lang F.B.F."/>
            <person name="Roger A.J."/>
            <person name="Ruiz-Trillo I."/>
            <person name="Young S.K."/>
            <person name="Zeng Q."/>
            <person name="Gargeya S."/>
            <person name="Alvarado L."/>
            <person name="Berlin A."/>
            <person name="Chapman S.B."/>
            <person name="Chen Z."/>
            <person name="Freedman E."/>
            <person name="Gellesch M."/>
            <person name="Goldberg J."/>
            <person name="Griggs A."/>
            <person name="Gujja S."/>
            <person name="Heilman E."/>
            <person name="Heiman D."/>
            <person name="Howarth C."/>
            <person name="Mehta T."/>
            <person name="Neiman D."/>
            <person name="Pearson M."/>
            <person name="Roberts A."/>
            <person name="Saif S."/>
            <person name="Shea T."/>
            <person name="Shenoy N."/>
            <person name="Sisk P."/>
            <person name="Stolte C."/>
            <person name="Sykes S."/>
            <person name="White J."/>
            <person name="Yandava C."/>
            <person name="Haas B."/>
            <person name="Nusbaum C."/>
            <person name="Birren B."/>
        </authorList>
    </citation>
    <scope>NUCLEOTIDE SEQUENCE</scope>
    <source>
        <strain evidence="10">ATCC 30864</strain>
    </source>
</reference>
<feature type="active site" description="Nucleophile" evidence="7 8">
    <location>
        <position position="126"/>
    </location>
</feature>
<dbReference type="GO" id="GO:0034722">
    <property type="term" value="F:gamma-glutamyl-peptidase activity"/>
    <property type="evidence" value="ECO:0007669"/>
    <property type="project" value="UniProtKB-UniRule"/>
</dbReference>
<gene>
    <name evidence="9" type="ORF">CAOG_008619</name>
</gene>
<dbReference type="PROSITE" id="PS51275">
    <property type="entry name" value="PEPTIDASE_C26_GGH"/>
    <property type="match status" value="1"/>
</dbReference>
<keyword evidence="4" id="KW-0964">Secreted</keyword>
<dbReference type="SUPFAM" id="SSF52317">
    <property type="entry name" value="Class I glutamine amidotransferase-like"/>
    <property type="match status" value="1"/>
</dbReference>
<keyword evidence="10" id="KW-1185">Reference proteome</keyword>
<evidence type="ECO:0000256" key="4">
    <source>
        <dbReference type="ARBA" id="ARBA00022525"/>
    </source>
</evidence>
<evidence type="ECO:0000256" key="5">
    <source>
        <dbReference type="ARBA" id="ARBA00022729"/>
    </source>
</evidence>
<feature type="active site" description="Proton donor" evidence="7">
    <location>
        <position position="240"/>
    </location>
</feature>
<sequence>MPTELRNAHYFVEAPVPPASNPAPVVGVLLQPTYGNLAPFGSQLLQANMVKFLESGGSRVVPIPLDAPEDVLDGLLRSVNGVAFMGGATNIIVEPDSPYFAQATRIFNYTLQANDAGDYFPLLGICLGHQLLLLMAGHDQHLMDNITFDSEDLSLPLDFAADAADARFVHAIPEQLRQPLQFEPLTDNQHHNGVTPDAFSRNRHLPSFFRVISTNLDRKGQPFVSTVEAFNYPIWGVQWHPERPLFEWSDEVNRSLEAIQVGQFVSSFFIEETKRSPHRFPSQSAELAALVYQDPITYTYALTNGSYAQMYFYPPYHQMQRFQ</sequence>
<accession>A0A0D2VML9</accession>
<dbReference type="Gene3D" id="3.40.50.880">
    <property type="match status" value="1"/>
</dbReference>
<dbReference type="PhylomeDB" id="A0A0D2VML9"/>
<evidence type="ECO:0000256" key="7">
    <source>
        <dbReference type="PIRSR" id="PIRSR615527-1"/>
    </source>
</evidence>
<dbReference type="InParanoid" id="A0A0D2VML9"/>
<keyword evidence="6 8" id="KW-0378">Hydrolase</keyword>
<comment type="catalytic activity">
    <reaction evidence="8">
        <text>(6S)-5,6,7,8-tetrahydrofolyl-(gamma-L-Glu)(n) + (n-1) H2O = (6S)-5,6,7,8-tetrahydrofolate + (n-1) L-glutamate</text>
        <dbReference type="Rhea" id="RHEA:56784"/>
        <dbReference type="Rhea" id="RHEA-COMP:14738"/>
        <dbReference type="ChEBI" id="CHEBI:15377"/>
        <dbReference type="ChEBI" id="CHEBI:29985"/>
        <dbReference type="ChEBI" id="CHEBI:57453"/>
        <dbReference type="ChEBI" id="CHEBI:141005"/>
        <dbReference type="EC" id="3.4.19.9"/>
    </reaction>
</comment>